<dbReference type="GO" id="GO:0015990">
    <property type="term" value="P:electron transport coupled proton transport"/>
    <property type="evidence" value="ECO:0007669"/>
    <property type="project" value="TreeGrafter"/>
</dbReference>
<dbReference type="OrthoDB" id="9811798at2"/>
<evidence type="ECO:0000256" key="2">
    <source>
        <dbReference type="ARBA" id="ARBA00022448"/>
    </source>
</evidence>
<feature type="transmembrane region" description="Helical" evidence="7">
    <location>
        <begin position="131"/>
        <end position="151"/>
    </location>
</feature>
<dbReference type="InterPro" id="IPR003945">
    <property type="entry name" value="NU5C-like"/>
</dbReference>
<dbReference type="HAMAP" id="MF_00862">
    <property type="entry name" value="DabB"/>
    <property type="match status" value="1"/>
</dbReference>
<comment type="caution">
    <text evidence="11">The sequence shown here is derived from an EMBL/GenBank/DDBJ whole genome shotgun (WGS) entry which is preliminary data.</text>
</comment>
<dbReference type="PRINTS" id="PR01434">
    <property type="entry name" value="NADHDHGNASE5"/>
</dbReference>
<evidence type="ECO:0000256" key="4">
    <source>
        <dbReference type="ARBA" id="ARBA00022692"/>
    </source>
</evidence>
<feature type="transmembrane region" description="Helical" evidence="7">
    <location>
        <begin position="163"/>
        <end position="182"/>
    </location>
</feature>
<dbReference type="GO" id="GO:0008137">
    <property type="term" value="F:NADH dehydrogenase (ubiquinone) activity"/>
    <property type="evidence" value="ECO:0007669"/>
    <property type="project" value="InterPro"/>
</dbReference>
<feature type="transmembrane region" description="Helical" evidence="7">
    <location>
        <begin position="108"/>
        <end position="125"/>
    </location>
</feature>
<dbReference type="Pfam" id="PF00662">
    <property type="entry name" value="Proton_antipo_N"/>
    <property type="match status" value="1"/>
</dbReference>
<keyword evidence="2 7" id="KW-0813">Transport</keyword>
<name>A0A4R6WYC6_9GAMM</name>
<evidence type="ECO:0000256" key="6">
    <source>
        <dbReference type="ARBA" id="ARBA00023136"/>
    </source>
</evidence>
<evidence type="ECO:0000256" key="1">
    <source>
        <dbReference type="ARBA" id="ARBA00004127"/>
    </source>
</evidence>
<evidence type="ECO:0000256" key="7">
    <source>
        <dbReference type="HAMAP-Rule" id="MF_00862"/>
    </source>
</evidence>
<feature type="transmembrane region" description="Helical" evidence="7">
    <location>
        <begin position="240"/>
        <end position="261"/>
    </location>
</feature>
<feature type="transmembrane region" description="Helical" evidence="7">
    <location>
        <begin position="358"/>
        <end position="378"/>
    </location>
</feature>
<organism evidence="11 12">
    <name type="scientific">Marinomonas communis</name>
    <dbReference type="NCBI Taxonomy" id="28254"/>
    <lineage>
        <taxon>Bacteria</taxon>
        <taxon>Pseudomonadati</taxon>
        <taxon>Pseudomonadota</taxon>
        <taxon>Gammaproteobacteria</taxon>
        <taxon>Oceanospirillales</taxon>
        <taxon>Oceanospirillaceae</taxon>
        <taxon>Marinomonas</taxon>
    </lineage>
</organism>
<dbReference type="InterPro" id="IPR001750">
    <property type="entry name" value="ND/Mrp_TM"/>
</dbReference>
<dbReference type="EMBL" id="SNZA01000006">
    <property type="protein sequence ID" value="TDR06224.1"/>
    <property type="molecule type" value="Genomic_DNA"/>
</dbReference>
<keyword evidence="3 7" id="KW-1003">Cell membrane</keyword>
<comment type="function">
    <text evidence="7">Part of an energy-coupled inorganic carbon pump.</text>
</comment>
<feature type="transmembrane region" description="Helical" evidence="7">
    <location>
        <begin position="447"/>
        <end position="471"/>
    </location>
</feature>
<evidence type="ECO:0000256" key="3">
    <source>
        <dbReference type="ARBA" id="ARBA00022475"/>
    </source>
</evidence>
<dbReference type="GO" id="GO:0042773">
    <property type="term" value="P:ATP synthesis coupled electron transport"/>
    <property type="evidence" value="ECO:0007669"/>
    <property type="project" value="InterPro"/>
</dbReference>
<comment type="subunit">
    <text evidence="7">Forms a complex with DabA.</text>
</comment>
<dbReference type="AlphaFoldDB" id="A0A4R6WYC6"/>
<keyword evidence="6 7" id="KW-0472">Membrane</keyword>
<keyword evidence="12" id="KW-1185">Reference proteome</keyword>
<gene>
    <name evidence="7" type="primary">dabB</name>
    <name evidence="11" type="ORF">C8D85_3154</name>
</gene>
<feature type="transmembrane region" description="Helical" evidence="7">
    <location>
        <begin position="69"/>
        <end position="92"/>
    </location>
</feature>
<dbReference type="GO" id="GO:0005886">
    <property type="term" value="C:plasma membrane"/>
    <property type="evidence" value="ECO:0007669"/>
    <property type="project" value="UniProtKB-SubCell"/>
</dbReference>
<feature type="domain" description="NADH:quinone oxidoreductase/Mrp antiporter transmembrane" evidence="9">
    <location>
        <begin position="125"/>
        <end position="343"/>
    </location>
</feature>
<proteinExistence type="inferred from homology"/>
<feature type="domain" description="NADH-Ubiquinone oxidoreductase (complex I) chain 5 N-terminal" evidence="10">
    <location>
        <begin position="68"/>
        <end position="109"/>
    </location>
</feature>
<feature type="transmembrane region" description="Helical" evidence="7">
    <location>
        <begin position="267"/>
        <end position="286"/>
    </location>
</feature>
<comment type="subcellular location">
    <subcellularLocation>
        <location evidence="7">Cell membrane</location>
        <topology evidence="7">Multi-pass membrane protein</topology>
    </subcellularLocation>
    <subcellularLocation>
        <location evidence="1">Endomembrane system</location>
        <topology evidence="1">Multi-pass membrane protein</topology>
    </subcellularLocation>
    <subcellularLocation>
        <location evidence="8">Membrane</location>
        <topology evidence="8">Multi-pass membrane protein</topology>
    </subcellularLocation>
</comment>
<feature type="transmembrane region" description="Helical" evidence="7">
    <location>
        <begin position="413"/>
        <end position="435"/>
    </location>
</feature>
<accession>A0A4R6WYC6</accession>
<keyword evidence="5 7" id="KW-1133">Transmembrane helix</keyword>
<dbReference type="NCBIfam" id="NF006029">
    <property type="entry name" value="PRK08168.1"/>
    <property type="match status" value="1"/>
</dbReference>
<dbReference type="GO" id="GO:0012505">
    <property type="term" value="C:endomembrane system"/>
    <property type="evidence" value="ECO:0007669"/>
    <property type="project" value="UniProtKB-SubCell"/>
</dbReference>
<protein>
    <recommendedName>
        <fullName evidence="7">Probable inorganic carbon transporter subunit DabB</fullName>
    </recommendedName>
</protein>
<dbReference type="PANTHER" id="PTHR42829">
    <property type="entry name" value="NADH-UBIQUINONE OXIDOREDUCTASE CHAIN 5"/>
    <property type="match status" value="1"/>
</dbReference>
<dbReference type="PANTHER" id="PTHR42829:SF1">
    <property type="entry name" value="INORGANIC CARBON TRANSPORTER SUBUNIT DABB-RELATED"/>
    <property type="match status" value="1"/>
</dbReference>
<evidence type="ECO:0000256" key="8">
    <source>
        <dbReference type="RuleBase" id="RU000320"/>
    </source>
</evidence>
<comment type="similarity">
    <text evidence="7">Belongs to the inorganic carbon transporter (TC 9.A.2) DabB family.</text>
</comment>
<evidence type="ECO:0000313" key="11">
    <source>
        <dbReference type="EMBL" id="TDR06224.1"/>
    </source>
</evidence>
<dbReference type="Proteomes" id="UP000295729">
    <property type="component" value="Unassembled WGS sequence"/>
</dbReference>
<dbReference type="GO" id="GO:0003954">
    <property type="term" value="F:NADH dehydrogenase activity"/>
    <property type="evidence" value="ECO:0007669"/>
    <property type="project" value="TreeGrafter"/>
</dbReference>
<feature type="transmembrane region" description="Helical" evidence="7">
    <location>
        <begin position="384"/>
        <end position="401"/>
    </location>
</feature>
<evidence type="ECO:0000256" key="5">
    <source>
        <dbReference type="ARBA" id="ARBA00022989"/>
    </source>
</evidence>
<feature type="transmembrane region" description="Helical" evidence="7">
    <location>
        <begin position="41"/>
        <end position="63"/>
    </location>
</feature>
<reference evidence="11 12" key="1">
    <citation type="submission" date="2019-03" db="EMBL/GenBank/DDBJ databases">
        <title>Genomic Encyclopedia of Type Strains, Phase IV (KMG-IV): sequencing the most valuable type-strain genomes for metagenomic binning, comparative biology and taxonomic classification.</title>
        <authorList>
            <person name="Goeker M."/>
        </authorList>
    </citation>
    <scope>NUCLEOTIDE SEQUENCE [LARGE SCALE GENOMIC DNA]</scope>
    <source>
        <strain evidence="11 12">DSM 5604</strain>
    </source>
</reference>
<evidence type="ECO:0000259" key="10">
    <source>
        <dbReference type="Pfam" id="PF00662"/>
    </source>
</evidence>
<evidence type="ECO:0000313" key="12">
    <source>
        <dbReference type="Proteomes" id="UP000295729"/>
    </source>
</evidence>
<dbReference type="InterPro" id="IPR046396">
    <property type="entry name" value="Transporter_DabB"/>
</dbReference>
<dbReference type="InterPro" id="IPR001516">
    <property type="entry name" value="Proton_antipo_N"/>
</dbReference>
<evidence type="ECO:0000259" key="9">
    <source>
        <dbReference type="Pfam" id="PF00361"/>
    </source>
</evidence>
<sequence>MDSLDVAPFFMTFMTFLLPALFAVSGILCGLSRLERRAACIALWSVRGAPLLLVGILSFWLATKPDPQAAFHGSLLSALMLILVVFMAWVLVQFSQHYMKGEQRVAQYYRWLMLTLAAVTLTLSSNHLLGFWIGWVGISLGLHFLLTFYPERPRAILAAHKKFILARVAELSLLVAFALLYWEHQTWYLLELMSHIDGTLSWSEQVAACLIAVAALMKCAQLPVHGWLMQVVEAPTPISALLHAGIINLGGYLVLTFYPLLHLSHSATWLLLIVAGFTTLFSALIMTTRISVKVRLAWSTSAQMGLMLLECALGLYELAVLHLLTHSVYKAHAFLNSSSAVQEFLTRRAAPDDTPNPIIWLSAFLFSVATVIFSALFWHYQGPMSPWLLMALALTVLVAQGRSIPKPVPWPRLLMLTFGLSLLYGGLKTTLGWLFHGHIAAHTEIPWSAADLWVSGIFISLFVLAVCLRYYAHLAWVNRFSVILFAGLYMDEWFTKVTLKIWPVALPAYSKAKHHGVSLLFPNLSKGWKK</sequence>
<feature type="transmembrane region" description="Helical" evidence="7">
    <location>
        <begin position="6"/>
        <end position="29"/>
    </location>
</feature>
<dbReference type="Pfam" id="PF00361">
    <property type="entry name" value="Proton_antipo_M"/>
    <property type="match status" value="1"/>
</dbReference>
<keyword evidence="4 7" id="KW-0812">Transmembrane</keyword>